<comment type="cofactor">
    <cofactor evidence="9">
        <name>Zn(2+)</name>
        <dbReference type="ChEBI" id="CHEBI:29105"/>
    </cofactor>
    <text evidence="9">Binds 1 zinc ion per subunit.</text>
</comment>
<comment type="similarity">
    <text evidence="1 9">Belongs to the Cu-Zn superoxide dismutase family.</text>
</comment>
<dbReference type="InterPro" id="IPR036423">
    <property type="entry name" value="SOD-like_Cu/Zn_dom_sf"/>
</dbReference>
<dbReference type="FunFam" id="2.60.40.200:FF:000013">
    <property type="entry name" value="Superoxide dismutase [Cu-Zn]"/>
    <property type="match status" value="1"/>
</dbReference>
<dbReference type="Gene3D" id="2.60.40.200">
    <property type="entry name" value="Superoxide dismutase, copper/zinc binding domain"/>
    <property type="match status" value="1"/>
</dbReference>
<dbReference type="CDD" id="cd00305">
    <property type="entry name" value="Cu-Zn_Superoxide_Dismutase"/>
    <property type="match status" value="1"/>
</dbReference>
<comment type="catalytic activity">
    <reaction evidence="8 9">
        <text>2 superoxide + 2 H(+) = H2O2 + O2</text>
        <dbReference type="Rhea" id="RHEA:20696"/>
        <dbReference type="ChEBI" id="CHEBI:15378"/>
        <dbReference type="ChEBI" id="CHEBI:15379"/>
        <dbReference type="ChEBI" id="CHEBI:16240"/>
        <dbReference type="ChEBI" id="CHEBI:18421"/>
        <dbReference type="EC" id="1.15.1.1"/>
    </reaction>
</comment>
<dbReference type="InterPro" id="IPR018152">
    <property type="entry name" value="SOD_Cu/Zn_BS"/>
</dbReference>
<keyword evidence="10" id="KW-0732">Signal</keyword>
<dbReference type="InterPro" id="IPR001424">
    <property type="entry name" value="SOD_Cu_Zn_dom"/>
</dbReference>
<sequence length="178" mass="18146">MKTLATLLAVAATALAQHGLHSTCELAPDAEGGPDGVSGTLDFLQKTERDPVHVTGAVYGLTPGKHGFHIHSAGVVGADCSSAGGHFNPDGFDHGAPTSDFRHVGDLGNIDADLNGTAVVDIMDTTISLYDLERNITGRAVVVHALEDDLGLGGDEGSLATGNAGARVACCTITERGF</sequence>
<evidence type="ECO:0000256" key="5">
    <source>
        <dbReference type="ARBA" id="ARBA00023002"/>
    </source>
</evidence>
<evidence type="ECO:0000313" key="12">
    <source>
        <dbReference type="EMBL" id="ADM64316.1"/>
    </source>
</evidence>
<evidence type="ECO:0000256" key="3">
    <source>
        <dbReference type="ARBA" id="ARBA00022833"/>
    </source>
</evidence>
<evidence type="ECO:0000256" key="1">
    <source>
        <dbReference type="ARBA" id="ARBA00010457"/>
    </source>
</evidence>
<dbReference type="PANTHER" id="PTHR10003">
    <property type="entry name" value="SUPEROXIDE DISMUTASE CU-ZN -RELATED"/>
    <property type="match status" value="1"/>
</dbReference>
<keyword evidence="6 9" id="KW-0186">Copper</keyword>
<dbReference type="Pfam" id="PF00080">
    <property type="entry name" value="Sod_Cu"/>
    <property type="match status" value="1"/>
</dbReference>
<accession>E7CQT9</accession>
<dbReference type="GO" id="GO:0004784">
    <property type="term" value="F:superoxide dismutase activity"/>
    <property type="evidence" value="ECO:0007669"/>
    <property type="project" value="UniProtKB-EC"/>
</dbReference>
<proteinExistence type="evidence at transcript level"/>
<dbReference type="OrthoDB" id="2015551at2759"/>
<dbReference type="GO" id="GO:0005507">
    <property type="term" value="F:copper ion binding"/>
    <property type="evidence" value="ECO:0007669"/>
    <property type="project" value="InterPro"/>
</dbReference>
<evidence type="ECO:0000256" key="4">
    <source>
        <dbReference type="ARBA" id="ARBA00022862"/>
    </source>
</evidence>
<feature type="signal peptide" evidence="10">
    <location>
        <begin position="1"/>
        <end position="16"/>
    </location>
</feature>
<organism evidence="12">
    <name type="scientific">Penaeus vannamei</name>
    <name type="common">Whiteleg shrimp</name>
    <name type="synonym">Litopenaeus vannamei</name>
    <dbReference type="NCBI Taxonomy" id="6689"/>
    <lineage>
        <taxon>Eukaryota</taxon>
        <taxon>Metazoa</taxon>
        <taxon>Ecdysozoa</taxon>
        <taxon>Arthropoda</taxon>
        <taxon>Crustacea</taxon>
        <taxon>Multicrustacea</taxon>
        <taxon>Malacostraca</taxon>
        <taxon>Eumalacostraca</taxon>
        <taxon>Eucarida</taxon>
        <taxon>Decapoda</taxon>
        <taxon>Dendrobranchiata</taxon>
        <taxon>Penaeoidea</taxon>
        <taxon>Penaeidae</taxon>
        <taxon>Penaeus</taxon>
    </lineage>
</organism>
<protein>
    <recommendedName>
        <fullName evidence="9">Superoxide dismutase [Cu-Zn]</fullName>
        <ecNumber evidence="9">1.15.1.1</ecNumber>
    </recommendedName>
</protein>
<keyword evidence="2 9" id="KW-0479">Metal-binding</keyword>
<keyword evidence="4" id="KW-0049">Antioxidant</keyword>
<evidence type="ECO:0000256" key="7">
    <source>
        <dbReference type="ARBA" id="ARBA00023157"/>
    </source>
</evidence>
<comment type="function">
    <text evidence="9">Destroys radicals which are normally produced within the cells and which are toxic to biological systems.</text>
</comment>
<dbReference type="InterPro" id="IPR024134">
    <property type="entry name" value="SOD_Cu/Zn_/chaperone"/>
</dbReference>
<feature type="chain" id="PRO_5003216364" description="Superoxide dismutase [Cu-Zn]" evidence="10">
    <location>
        <begin position="17"/>
        <end position="178"/>
    </location>
</feature>
<reference evidence="12" key="2">
    <citation type="journal article" date="2011" name="Fish Shellfish Immunol.">
        <title>Transcriptional regulation of extracellular copper zinc superoxide dismutase from white shrimp Litopenaeus vannamei following Vibrio alginolyticus and WSSV infection.</title>
        <authorList>
            <person name="Tian J."/>
            <person name="Chen J."/>
            <person name="Jiang D."/>
            <person name="Liao S."/>
            <person name="Wang A."/>
        </authorList>
    </citation>
    <scope>NUCLEOTIDE SEQUENCE</scope>
</reference>
<keyword evidence="3 9" id="KW-0862">Zinc</keyword>
<evidence type="ECO:0000256" key="2">
    <source>
        <dbReference type="ARBA" id="ARBA00022723"/>
    </source>
</evidence>
<keyword evidence="5 9" id="KW-0560">Oxidoreductase</keyword>
<evidence type="ECO:0000256" key="8">
    <source>
        <dbReference type="ARBA" id="ARBA00049204"/>
    </source>
</evidence>
<evidence type="ECO:0000256" key="10">
    <source>
        <dbReference type="SAM" id="SignalP"/>
    </source>
</evidence>
<dbReference type="SUPFAM" id="SSF49329">
    <property type="entry name" value="Cu,Zn superoxide dismutase-like"/>
    <property type="match status" value="1"/>
</dbReference>
<dbReference type="PROSITE" id="PS00332">
    <property type="entry name" value="SOD_CU_ZN_2"/>
    <property type="match status" value="1"/>
</dbReference>
<evidence type="ECO:0000259" key="11">
    <source>
        <dbReference type="Pfam" id="PF00080"/>
    </source>
</evidence>
<dbReference type="EC" id="1.15.1.1" evidence="9"/>
<reference evidence="12" key="1">
    <citation type="submission" date="2010-05" db="EMBL/GenBank/DDBJ databases">
        <authorList>
            <person name="Tian J.X."/>
            <person name="Chen J.A."/>
            <person name="Wang A.L."/>
        </authorList>
    </citation>
    <scope>NUCLEOTIDE SEQUENCE</scope>
</reference>
<comment type="cofactor">
    <cofactor evidence="9">
        <name>Cu cation</name>
        <dbReference type="ChEBI" id="CHEBI:23378"/>
    </cofactor>
    <text evidence="9">Binds 1 copper ion per subunit.</text>
</comment>
<dbReference type="PRINTS" id="PR00068">
    <property type="entry name" value="CUZNDISMTASE"/>
</dbReference>
<dbReference type="EMBL" id="HM371157">
    <property type="protein sequence ID" value="ADM64316.1"/>
    <property type="molecule type" value="mRNA"/>
</dbReference>
<keyword evidence="7" id="KW-1015">Disulfide bond</keyword>
<name>E7CQT9_PENVA</name>
<feature type="domain" description="Superoxide dismutase copper/zinc binding" evidence="11">
    <location>
        <begin position="37"/>
        <end position="173"/>
    </location>
</feature>
<evidence type="ECO:0000256" key="6">
    <source>
        <dbReference type="ARBA" id="ARBA00023008"/>
    </source>
</evidence>
<dbReference type="AlphaFoldDB" id="E7CQT9"/>
<evidence type="ECO:0000256" key="9">
    <source>
        <dbReference type="RuleBase" id="RU000393"/>
    </source>
</evidence>